<protein>
    <submittedName>
        <fullName evidence="1">Uncharacterized protein</fullName>
    </submittedName>
</protein>
<evidence type="ECO:0000313" key="1">
    <source>
        <dbReference type="EMBL" id="QHT00536.1"/>
    </source>
</evidence>
<sequence length="122" mass="14876">MIWLLIHRDETKIDKVIVITGNFKKLQQYIIDNVEQLYDSFFECIVKNEHYQVNNNKLHTYLYQKLGYKLDSEKNDIIELIKEFYTRFPKRIFKTLKYYGGTNENDKYPMIEMIRCDDVTFV</sequence>
<proteinExistence type="predicted"/>
<organism evidence="1">
    <name type="scientific">viral metagenome</name>
    <dbReference type="NCBI Taxonomy" id="1070528"/>
    <lineage>
        <taxon>unclassified sequences</taxon>
        <taxon>metagenomes</taxon>
        <taxon>organismal metagenomes</taxon>
    </lineage>
</organism>
<dbReference type="AlphaFoldDB" id="A0A6C0C742"/>
<dbReference type="EMBL" id="MN739356">
    <property type="protein sequence ID" value="QHT00536.1"/>
    <property type="molecule type" value="Genomic_DNA"/>
</dbReference>
<accession>A0A6C0C742</accession>
<reference evidence="1" key="1">
    <citation type="journal article" date="2020" name="Nature">
        <title>Giant virus diversity and host interactions through global metagenomics.</title>
        <authorList>
            <person name="Schulz F."/>
            <person name="Roux S."/>
            <person name="Paez-Espino D."/>
            <person name="Jungbluth S."/>
            <person name="Walsh D.A."/>
            <person name="Denef V.J."/>
            <person name="McMahon K.D."/>
            <person name="Konstantinidis K.T."/>
            <person name="Eloe-Fadrosh E.A."/>
            <person name="Kyrpides N.C."/>
            <person name="Woyke T."/>
        </authorList>
    </citation>
    <scope>NUCLEOTIDE SEQUENCE</scope>
    <source>
        <strain evidence="1">GVMAG-M-3300020192-26</strain>
    </source>
</reference>
<name>A0A6C0C742_9ZZZZ</name>